<comment type="caution">
    <text evidence="3">The sequence shown here is derived from an EMBL/GenBank/DDBJ whole genome shotgun (WGS) entry which is preliminary data.</text>
</comment>
<dbReference type="InterPro" id="IPR002471">
    <property type="entry name" value="Pept_S9_AS"/>
</dbReference>
<protein>
    <submittedName>
        <fullName evidence="3">Alpha/beta hydrolase</fullName>
    </submittedName>
</protein>
<evidence type="ECO:0000256" key="1">
    <source>
        <dbReference type="ARBA" id="ARBA00022801"/>
    </source>
</evidence>
<dbReference type="PANTHER" id="PTHR43265:SF1">
    <property type="entry name" value="ESTERASE ESTD"/>
    <property type="match status" value="1"/>
</dbReference>
<dbReference type="RefSeq" id="WP_214534559.1">
    <property type="nucleotide sequence ID" value="NZ_JAHFVK010000001.1"/>
</dbReference>
<sequence>MAAPLAVVVASPSVAQEAPDVAGTWNGKISTNTGDVTLVLYVTRGEDGVLSASIENYEQNPGNKAPITEITAVGGKLVFKVAPINASYQGTWDEADQQWKGTLTQGMDLQLNLSKGSPPPKPVVAGLDGVWVGSVERNGAKLRQVLRIKTSERGTVALYDSPDQLVMAVPVTDLTRDGQSVSLSVFRGMAKFAATLSEAGNELTGTWTGSNQPDVTMTFARATEEQIAARAQLSRPQTPKEPFPYKVEEVAFDNSAFADVHLAGTLTLPEGKGPFPAAIMITGSGAQDRDETLLEHKPFAVIADHLTRHGIAVLRFDDRGVGKSTGNYPSATSADLATDANAAFAYLAARPDIRHDAIGFIGHSEGGMIGPIAMSTNPAVAYFVALAGPGTNLSQLMLSQRRLLTAQMGLSEEEIDRQEPIMAALFKAMADADTPEAGYDAAMAVLTPEAKTALGMPADMDGALVVRQISGPWFQYFLKYDPVPNLARIKVPVLALNGSLDLQVPAKENLPVIREALKNNPDATVVELPGLNHLFQTATTGSVGEYRDIEETVSPAALDVISDWISQRFVKP</sequence>
<dbReference type="InterPro" id="IPR029058">
    <property type="entry name" value="AB_hydrolase_fold"/>
</dbReference>
<dbReference type="InterPro" id="IPR000383">
    <property type="entry name" value="Xaa-Pro-like_dom"/>
</dbReference>
<dbReference type="Pfam" id="PF02129">
    <property type="entry name" value="Peptidase_S15"/>
    <property type="match status" value="1"/>
</dbReference>
<dbReference type="SUPFAM" id="SSF53474">
    <property type="entry name" value="alpha/beta-Hydrolases"/>
    <property type="match status" value="1"/>
</dbReference>
<evidence type="ECO:0000259" key="2">
    <source>
        <dbReference type="Pfam" id="PF02129"/>
    </source>
</evidence>
<reference evidence="3 4" key="1">
    <citation type="submission" date="2021-05" db="EMBL/GenBank/DDBJ databases">
        <title>Croceibacterium sp. LX-88 genome sequence.</title>
        <authorList>
            <person name="Luo X."/>
        </authorList>
    </citation>
    <scope>NUCLEOTIDE SEQUENCE [LARGE SCALE GENOMIC DNA]</scope>
    <source>
        <strain evidence="3 4">LX-88</strain>
    </source>
</reference>
<feature type="domain" description="Xaa-Pro dipeptidyl-peptidase-like" evidence="2">
    <location>
        <begin position="260"/>
        <end position="507"/>
    </location>
</feature>
<dbReference type="Gene3D" id="3.40.50.1820">
    <property type="entry name" value="alpha/beta hydrolase"/>
    <property type="match status" value="1"/>
</dbReference>
<evidence type="ECO:0000313" key="3">
    <source>
        <dbReference type="EMBL" id="MBT2133291.1"/>
    </source>
</evidence>
<name>A0ABS5W1E4_9SPHN</name>
<dbReference type="PROSITE" id="PS00708">
    <property type="entry name" value="PRO_ENDOPEP_SER"/>
    <property type="match status" value="1"/>
</dbReference>
<gene>
    <name evidence="3" type="ORF">KK137_02995</name>
</gene>
<organism evidence="3 4">
    <name type="scientific">Croceibacterium selenioxidans</name>
    <dbReference type="NCBI Taxonomy" id="2838833"/>
    <lineage>
        <taxon>Bacteria</taxon>
        <taxon>Pseudomonadati</taxon>
        <taxon>Pseudomonadota</taxon>
        <taxon>Alphaproteobacteria</taxon>
        <taxon>Sphingomonadales</taxon>
        <taxon>Erythrobacteraceae</taxon>
        <taxon>Croceibacterium</taxon>
    </lineage>
</organism>
<keyword evidence="1 3" id="KW-0378">Hydrolase</keyword>
<dbReference type="GO" id="GO:0016787">
    <property type="term" value="F:hydrolase activity"/>
    <property type="evidence" value="ECO:0007669"/>
    <property type="project" value="UniProtKB-KW"/>
</dbReference>
<proteinExistence type="predicted"/>
<dbReference type="InterPro" id="IPR053145">
    <property type="entry name" value="AB_hydrolase_Est10"/>
</dbReference>
<dbReference type="Proteomes" id="UP000811255">
    <property type="component" value="Unassembled WGS sequence"/>
</dbReference>
<dbReference type="PANTHER" id="PTHR43265">
    <property type="entry name" value="ESTERASE ESTD"/>
    <property type="match status" value="1"/>
</dbReference>
<dbReference type="EMBL" id="JAHFVK010000001">
    <property type="protein sequence ID" value="MBT2133291.1"/>
    <property type="molecule type" value="Genomic_DNA"/>
</dbReference>
<accession>A0ABS5W1E4</accession>
<evidence type="ECO:0000313" key="4">
    <source>
        <dbReference type="Proteomes" id="UP000811255"/>
    </source>
</evidence>
<keyword evidence="4" id="KW-1185">Reference proteome</keyword>